<dbReference type="EMBL" id="JANJYI010000009">
    <property type="protein sequence ID" value="KAK2637373.1"/>
    <property type="molecule type" value="Genomic_DNA"/>
</dbReference>
<dbReference type="Proteomes" id="UP001280121">
    <property type="component" value="Unassembled WGS sequence"/>
</dbReference>
<evidence type="ECO:0000313" key="2">
    <source>
        <dbReference type="Proteomes" id="UP001280121"/>
    </source>
</evidence>
<organism evidence="1 2">
    <name type="scientific">Dipteronia dyeriana</name>
    <dbReference type="NCBI Taxonomy" id="168575"/>
    <lineage>
        <taxon>Eukaryota</taxon>
        <taxon>Viridiplantae</taxon>
        <taxon>Streptophyta</taxon>
        <taxon>Embryophyta</taxon>
        <taxon>Tracheophyta</taxon>
        <taxon>Spermatophyta</taxon>
        <taxon>Magnoliopsida</taxon>
        <taxon>eudicotyledons</taxon>
        <taxon>Gunneridae</taxon>
        <taxon>Pentapetalae</taxon>
        <taxon>rosids</taxon>
        <taxon>malvids</taxon>
        <taxon>Sapindales</taxon>
        <taxon>Sapindaceae</taxon>
        <taxon>Hippocastanoideae</taxon>
        <taxon>Acereae</taxon>
        <taxon>Dipteronia</taxon>
    </lineage>
</organism>
<proteinExistence type="predicted"/>
<sequence length="244" mass="28680">MGVGQNKMVNKVSTKELESRLAKMDEDTVEAGWFEELRKKRLEILMEPWEEIRREEQEWRQKSSIKWLMEGDRNIFFFHSVASGRRRHNFIEKIIVEGVTKTQSENMREGATDFVEKHYKNVEWKRSKISGLPLQTLTELEMGFFEEEFYPEEVCHAISSYDGNKAPGLDDFNLNFIKENWMVIKEDFMCFMEEFHHNGEIVKELNQTFIALIPKCLKPKGMKDCGPICLVGSLYKILPKVLAN</sequence>
<gene>
    <name evidence="1" type="ORF">Ddye_032165</name>
</gene>
<keyword evidence="2" id="KW-1185">Reference proteome</keyword>
<protein>
    <recommendedName>
        <fullName evidence="3">Reverse transcriptase</fullName>
    </recommendedName>
</protein>
<comment type="caution">
    <text evidence="1">The sequence shown here is derived from an EMBL/GenBank/DDBJ whole genome shotgun (WGS) entry which is preliminary data.</text>
</comment>
<reference evidence="1" key="1">
    <citation type="journal article" date="2023" name="Plant J.">
        <title>Genome sequences and population genomics provide insights into the demographic history, inbreeding, and mutation load of two 'living fossil' tree species of Dipteronia.</title>
        <authorList>
            <person name="Feng Y."/>
            <person name="Comes H.P."/>
            <person name="Chen J."/>
            <person name="Zhu S."/>
            <person name="Lu R."/>
            <person name="Zhang X."/>
            <person name="Li P."/>
            <person name="Qiu J."/>
            <person name="Olsen K.M."/>
            <person name="Qiu Y."/>
        </authorList>
    </citation>
    <scope>NUCLEOTIDE SEQUENCE</scope>
    <source>
        <strain evidence="1">KIB01</strain>
    </source>
</reference>
<dbReference type="AlphaFoldDB" id="A0AAD9TKQ2"/>
<accession>A0AAD9TKQ2</accession>
<name>A0AAD9TKQ2_9ROSI</name>
<evidence type="ECO:0008006" key="3">
    <source>
        <dbReference type="Google" id="ProtNLM"/>
    </source>
</evidence>
<evidence type="ECO:0000313" key="1">
    <source>
        <dbReference type="EMBL" id="KAK2637373.1"/>
    </source>
</evidence>